<gene>
    <name evidence="1" type="ORF">NMY3_01519</name>
</gene>
<keyword evidence="2" id="KW-1185">Reference proteome</keyword>
<sequence length="87" mass="9577">MKFELNNKIGLLTVVLAFVSMALLPSLLTTQSVNAASHWCEDRTDSGSWNQGCKDGWYDHDHCKKYSPGSGEYASGYKVGWAKGSCK</sequence>
<protein>
    <submittedName>
        <fullName evidence="1">Uncharacterized protein</fullName>
    </submittedName>
</protein>
<dbReference type="KEGG" id="taa:NMY3_01519"/>
<organism evidence="1 2">
    <name type="scientific">Candidatus Nitrosocosmicus oleophilus</name>
    <dbReference type="NCBI Taxonomy" id="1353260"/>
    <lineage>
        <taxon>Archaea</taxon>
        <taxon>Nitrososphaerota</taxon>
        <taxon>Nitrososphaeria</taxon>
        <taxon>Nitrososphaerales</taxon>
        <taxon>Nitrososphaeraceae</taxon>
        <taxon>Candidatus Nitrosocosmicus</taxon>
    </lineage>
</organism>
<dbReference type="Proteomes" id="UP000058925">
    <property type="component" value="Chromosome"/>
</dbReference>
<dbReference type="EMBL" id="CP012850">
    <property type="protein sequence ID" value="ALI35722.1"/>
    <property type="molecule type" value="Genomic_DNA"/>
</dbReference>
<dbReference type="RefSeq" id="WP_231100373.1">
    <property type="nucleotide sequence ID" value="NZ_CP012850.1"/>
</dbReference>
<dbReference type="AlphaFoldDB" id="A0A654M828"/>
<dbReference type="GeneID" id="60421568"/>
<name>A0A654M828_9ARCH</name>
<evidence type="ECO:0000313" key="1">
    <source>
        <dbReference type="EMBL" id="ALI35722.1"/>
    </source>
</evidence>
<evidence type="ECO:0000313" key="2">
    <source>
        <dbReference type="Proteomes" id="UP000058925"/>
    </source>
</evidence>
<reference evidence="2" key="1">
    <citation type="submission" date="2015-10" db="EMBL/GenBank/DDBJ databases">
        <title>Niche specialization of a soil ammonia-oxidizing archaeon, Candidatus Nitrosocosmicus oleophilus.</title>
        <authorList>
            <person name="Jung M.-Y."/>
            <person name="Rhee S.-K."/>
        </authorList>
    </citation>
    <scope>NUCLEOTIDE SEQUENCE [LARGE SCALE GENOMIC DNA]</scope>
    <source>
        <strain evidence="2">MY3</strain>
    </source>
</reference>
<accession>A0A654M828</accession>
<proteinExistence type="predicted"/>